<name>A0A0G0BUS4_9BACT</name>
<accession>A0A0G0BUS4</accession>
<dbReference type="GO" id="GO:0006508">
    <property type="term" value="P:proteolysis"/>
    <property type="evidence" value="ECO:0007669"/>
    <property type="project" value="InterPro"/>
</dbReference>
<dbReference type="AlphaFoldDB" id="A0A0G0BUS4"/>
<evidence type="ECO:0000259" key="2">
    <source>
        <dbReference type="PROSITE" id="PS50175"/>
    </source>
</evidence>
<dbReference type="InterPro" id="IPR001995">
    <property type="entry name" value="Peptidase_A2_cat"/>
</dbReference>
<sequence length="134" mass="15363">MIKHRFKYQKYGQFYRPVIPVTLRNGSKVFRYLALIDSGADQNIFHSNLTEILKLDITKLKPYSFTGIKRESSSKGYLGIVELGIGNEFFDAPVIFSDDISDNGYGIVGQFGFFSHFKVKIDYQGKDIELKSFK</sequence>
<dbReference type="EMBL" id="LBPX01000012">
    <property type="protein sequence ID" value="KKP67536.1"/>
    <property type="molecule type" value="Genomic_DNA"/>
</dbReference>
<dbReference type="GO" id="GO:0004190">
    <property type="term" value="F:aspartic-type endopeptidase activity"/>
    <property type="evidence" value="ECO:0007669"/>
    <property type="project" value="InterPro"/>
</dbReference>
<protein>
    <recommendedName>
        <fullName evidence="2">Peptidase A2 domain-containing protein</fullName>
    </recommendedName>
</protein>
<gene>
    <name evidence="3" type="ORF">UR63_C0012G0021</name>
</gene>
<keyword evidence="1" id="KW-0378">Hydrolase</keyword>
<dbReference type="InterPro" id="IPR021109">
    <property type="entry name" value="Peptidase_aspartic_dom_sf"/>
</dbReference>
<reference evidence="3 4" key="1">
    <citation type="journal article" date="2015" name="Nature">
        <title>rRNA introns, odd ribosomes, and small enigmatic genomes across a large radiation of phyla.</title>
        <authorList>
            <person name="Brown C.T."/>
            <person name="Hug L.A."/>
            <person name="Thomas B.C."/>
            <person name="Sharon I."/>
            <person name="Castelle C.J."/>
            <person name="Singh A."/>
            <person name="Wilkins M.J."/>
            <person name="Williams K.H."/>
            <person name="Banfield J.F."/>
        </authorList>
    </citation>
    <scope>NUCLEOTIDE SEQUENCE [LARGE SCALE GENOMIC DNA]</scope>
</reference>
<comment type="caution">
    <text evidence="3">The sequence shown here is derived from an EMBL/GenBank/DDBJ whole genome shotgun (WGS) entry which is preliminary data.</text>
</comment>
<evidence type="ECO:0000256" key="1">
    <source>
        <dbReference type="ARBA" id="ARBA00022801"/>
    </source>
</evidence>
<evidence type="ECO:0000313" key="4">
    <source>
        <dbReference type="Proteomes" id="UP000034127"/>
    </source>
</evidence>
<evidence type="ECO:0000313" key="3">
    <source>
        <dbReference type="EMBL" id="KKP67536.1"/>
    </source>
</evidence>
<dbReference type="PROSITE" id="PS50175">
    <property type="entry name" value="ASP_PROT_RETROV"/>
    <property type="match status" value="1"/>
</dbReference>
<dbReference type="Proteomes" id="UP000034127">
    <property type="component" value="Unassembled WGS sequence"/>
</dbReference>
<dbReference type="Gene3D" id="2.40.70.10">
    <property type="entry name" value="Acid Proteases"/>
    <property type="match status" value="1"/>
</dbReference>
<feature type="domain" description="Peptidase A2" evidence="2">
    <location>
        <begin position="32"/>
        <end position="128"/>
    </location>
</feature>
<proteinExistence type="predicted"/>
<dbReference type="SUPFAM" id="SSF50630">
    <property type="entry name" value="Acid proteases"/>
    <property type="match status" value="1"/>
</dbReference>
<organism evidence="3 4">
    <name type="scientific">Candidatus Roizmanbacteria bacterium GW2011_GWC2_35_12</name>
    <dbReference type="NCBI Taxonomy" id="1618485"/>
    <lineage>
        <taxon>Bacteria</taxon>
        <taxon>Candidatus Roizmaniibacteriota</taxon>
    </lineage>
</organism>